<sequence>MQSRLKKVHSSNLCLFLLLIPSAFLCAQTDNEFCWEEAARRYSVDPLLLYSIAQVESNLDPKAFNDNGDTQDYGIMQINSWWLEKLSEYDIDKEKLYNPCININIGAWILNHSFGLYGHTWDAVGAYNAGTSSSPEASQRRSNYARKVYERFSENKELNNDMRRHAAIDKSQLLEE</sequence>
<evidence type="ECO:0000256" key="1">
    <source>
        <dbReference type="SAM" id="SignalP"/>
    </source>
</evidence>
<protein>
    <recommendedName>
        <fullName evidence="2">Transglycosylase SLT domain-containing protein</fullName>
    </recommendedName>
</protein>
<dbReference type="SUPFAM" id="SSF53955">
    <property type="entry name" value="Lysozyme-like"/>
    <property type="match status" value="1"/>
</dbReference>
<dbReference type="CDD" id="cd13400">
    <property type="entry name" value="LT_IagB-like"/>
    <property type="match status" value="1"/>
</dbReference>
<dbReference type="Proteomes" id="UP000264779">
    <property type="component" value="Unassembled WGS sequence"/>
</dbReference>
<dbReference type="RefSeq" id="WP_273016184.1">
    <property type="nucleotide sequence ID" value="NZ_CALBIY010000041.1"/>
</dbReference>
<dbReference type="AlphaFoldDB" id="A0A358DYW7"/>
<keyword evidence="1" id="KW-0732">Signal</keyword>
<dbReference type="InterPro" id="IPR008258">
    <property type="entry name" value="Transglycosylase_SLT_dom_1"/>
</dbReference>
<evidence type="ECO:0000259" key="2">
    <source>
        <dbReference type="Pfam" id="PF01464"/>
    </source>
</evidence>
<evidence type="ECO:0000313" key="3">
    <source>
        <dbReference type="EMBL" id="HBU51471.1"/>
    </source>
</evidence>
<dbReference type="Pfam" id="PF01464">
    <property type="entry name" value="SLT"/>
    <property type="match status" value="1"/>
</dbReference>
<organism evidence="3 4">
    <name type="scientific">Alteromonas australica</name>
    <dbReference type="NCBI Taxonomy" id="589873"/>
    <lineage>
        <taxon>Bacteria</taxon>
        <taxon>Pseudomonadati</taxon>
        <taxon>Pseudomonadota</taxon>
        <taxon>Gammaproteobacteria</taxon>
        <taxon>Alteromonadales</taxon>
        <taxon>Alteromonadaceae</taxon>
        <taxon>Alteromonas/Salinimonas group</taxon>
        <taxon>Alteromonas</taxon>
    </lineage>
</organism>
<reference evidence="3 4" key="1">
    <citation type="journal article" date="2018" name="Nat. Biotechnol.">
        <title>A standardized bacterial taxonomy based on genome phylogeny substantially revises the tree of life.</title>
        <authorList>
            <person name="Parks D.H."/>
            <person name="Chuvochina M."/>
            <person name="Waite D.W."/>
            <person name="Rinke C."/>
            <person name="Skarshewski A."/>
            <person name="Chaumeil P.A."/>
            <person name="Hugenholtz P."/>
        </authorList>
    </citation>
    <scope>NUCLEOTIDE SEQUENCE [LARGE SCALE GENOMIC DNA]</scope>
    <source>
        <strain evidence="3">UBA11621</strain>
    </source>
</reference>
<accession>A0A358DYW7</accession>
<dbReference type="Gene3D" id="1.10.530.10">
    <property type="match status" value="1"/>
</dbReference>
<gene>
    <name evidence="3" type="ORF">DEB45_09430</name>
</gene>
<feature type="signal peptide" evidence="1">
    <location>
        <begin position="1"/>
        <end position="27"/>
    </location>
</feature>
<evidence type="ECO:0000313" key="4">
    <source>
        <dbReference type="Proteomes" id="UP000264779"/>
    </source>
</evidence>
<name>A0A358DYW7_9ALTE</name>
<comment type="caution">
    <text evidence="3">The sequence shown here is derived from an EMBL/GenBank/DDBJ whole genome shotgun (WGS) entry which is preliminary data.</text>
</comment>
<dbReference type="InterPro" id="IPR023346">
    <property type="entry name" value="Lysozyme-like_dom_sf"/>
</dbReference>
<feature type="domain" description="Transglycosylase SLT" evidence="2">
    <location>
        <begin position="34"/>
        <end position="147"/>
    </location>
</feature>
<proteinExistence type="predicted"/>
<dbReference type="EMBL" id="DONK01000137">
    <property type="protein sequence ID" value="HBU51471.1"/>
    <property type="molecule type" value="Genomic_DNA"/>
</dbReference>
<feature type="chain" id="PRO_5016569557" description="Transglycosylase SLT domain-containing protein" evidence="1">
    <location>
        <begin position="28"/>
        <end position="176"/>
    </location>
</feature>